<reference evidence="1 2" key="1">
    <citation type="submission" date="2019-08" db="EMBL/GenBank/DDBJ databases">
        <title>Bradyrhizobium hipponensis sp. nov., a rhizobium isolated from a Lupinus angustifolius root nodule in Tunisia.</title>
        <authorList>
            <person name="Off K."/>
            <person name="Rejili M."/>
            <person name="Mars M."/>
            <person name="Brachmann A."/>
            <person name="Marin M."/>
        </authorList>
    </citation>
    <scope>NUCLEOTIDE SEQUENCE [LARGE SCALE GENOMIC DNA]</scope>
    <source>
        <strain evidence="2">aSej3</strain>
    </source>
</reference>
<dbReference type="Gene3D" id="3.40.50.2300">
    <property type="match status" value="1"/>
</dbReference>
<evidence type="ECO:0008006" key="3">
    <source>
        <dbReference type="Google" id="ProtNLM"/>
    </source>
</evidence>
<protein>
    <recommendedName>
        <fullName evidence="3">ABC transporter substrate-binding protein</fullName>
    </recommendedName>
</protein>
<keyword evidence="2" id="KW-1185">Reference proteome</keyword>
<dbReference type="AlphaFoldDB" id="A0A5S4YJT7"/>
<dbReference type="PANTHER" id="PTHR35271">
    <property type="entry name" value="ABC TRANSPORTER, SUBSTRATE-BINDING LIPOPROTEIN-RELATED"/>
    <property type="match status" value="1"/>
</dbReference>
<organism evidence="1 2">
    <name type="scientific">Bradyrhizobium hipponense</name>
    <dbReference type="NCBI Taxonomy" id="2605638"/>
    <lineage>
        <taxon>Bacteria</taxon>
        <taxon>Pseudomonadati</taxon>
        <taxon>Pseudomonadota</taxon>
        <taxon>Alphaproteobacteria</taxon>
        <taxon>Hyphomicrobiales</taxon>
        <taxon>Nitrobacteraceae</taxon>
        <taxon>Bradyrhizobium</taxon>
    </lineage>
</organism>
<sequence length="201" mass="21754">MDWPRTSRIPAETLQGSLPFDPQQAATQLRFLSAVIPGLERVAILSDLGVSDCMSNSNREATLALQLRPQVIRVEAPAPDYESAFAAMERERAQALVVLEEPINQACRKQIADLAAAHRLPTVFPISMLDAGGLIAYGTSLRNATQRMAGYADKIFRGSNPGDIPIEAALSHELVVNLQTAQQLGVTVPSRVLAQADQIIQ</sequence>
<evidence type="ECO:0000313" key="2">
    <source>
        <dbReference type="Proteomes" id="UP000324797"/>
    </source>
</evidence>
<dbReference type="PANTHER" id="PTHR35271:SF1">
    <property type="entry name" value="ABC TRANSPORTER, SUBSTRATE-BINDING LIPOPROTEIN"/>
    <property type="match status" value="1"/>
</dbReference>
<dbReference type="Pfam" id="PF04392">
    <property type="entry name" value="ABC_sub_bind"/>
    <property type="match status" value="1"/>
</dbReference>
<accession>A0A5S4YJT7</accession>
<gene>
    <name evidence="1" type="ORF">FXV83_23170</name>
</gene>
<proteinExistence type="predicted"/>
<dbReference type="InterPro" id="IPR007487">
    <property type="entry name" value="ABC_transpt-TYRBP-like"/>
</dbReference>
<dbReference type="Proteomes" id="UP000324797">
    <property type="component" value="Unassembled WGS sequence"/>
</dbReference>
<dbReference type="EMBL" id="VSTH01000078">
    <property type="protein sequence ID" value="TYO64272.1"/>
    <property type="molecule type" value="Genomic_DNA"/>
</dbReference>
<dbReference type="RefSeq" id="WP_148741683.1">
    <property type="nucleotide sequence ID" value="NZ_VSTH01000078.1"/>
</dbReference>
<evidence type="ECO:0000313" key="1">
    <source>
        <dbReference type="EMBL" id="TYO64272.1"/>
    </source>
</evidence>
<name>A0A5S4YJT7_9BRAD</name>
<comment type="caution">
    <text evidence="1">The sequence shown here is derived from an EMBL/GenBank/DDBJ whole genome shotgun (WGS) entry which is preliminary data.</text>
</comment>